<dbReference type="GeneID" id="66724173"/>
<evidence type="ECO:0000256" key="4">
    <source>
        <dbReference type="ARBA" id="ARBA00025707"/>
    </source>
</evidence>
<accession>A0A2S5ZZ92</accession>
<evidence type="ECO:0000259" key="5">
    <source>
        <dbReference type="Pfam" id="PF08241"/>
    </source>
</evidence>
<dbReference type="GO" id="GO:0008757">
    <property type="term" value="F:S-adenosylmethionine-dependent methyltransferase activity"/>
    <property type="evidence" value="ECO:0007669"/>
    <property type="project" value="InterPro"/>
</dbReference>
<protein>
    <submittedName>
        <fullName evidence="6">Class I SAM-dependent methyltransferase</fullName>
    </submittedName>
</protein>
<evidence type="ECO:0000256" key="3">
    <source>
        <dbReference type="ARBA" id="ARBA00022679"/>
    </source>
</evidence>
<dbReference type="Proteomes" id="UP000238356">
    <property type="component" value="Unassembled WGS sequence"/>
</dbReference>
<keyword evidence="2 6" id="KW-0489">Methyltransferase</keyword>
<feature type="domain" description="Methyltransferase type 11" evidence="5">
    <location>
        <begin position="68"/>
        <end position="165"/>
    </location>
</feature>
<dbReference type="PANTHER" id="PTHR44307:SF2">
    <property type="entry name" value="PHOSPHOETHANOLAMINE METHYLTRANSFERASE ISOFORM X1"/>
    <property type="match status" value="1"/>
</dbReference>
<evidence type="ECO:0000313" key="7">
    <source>
        <dbReference type="Proteomes" id="UP000238356"/>
    </source>
</evidence>
<comment type="caution">
    <text evidence="6">The sequence shown here is derived from an EMBL/GenBank/DDBJ whole genome shotgun (WGS) entry which is preliminary data.</text>
</comment>
<evidence type="ECO:0000256" key="1">
    <source>
        <dbReference type="ARBA" id="ARBA00005189"/>
    </source>
</evidence>
<comment type="pathway">
    <text evidence="4">Phospholipid metabolism.</text>
</comment>
<name>A0A2S5ZZ92_9NOCA</name>
<evidence type="ECO:0000256" key="2">
    <source>
        <dbReference type="ARBA" id="ARBA00022603"/>
    </source>
</evidence>
<dbReference type="CDD" id="cd02440">
    <property type="entry name" value="AdoMet_MTases"/>
    <property type="match status" value="1"/>
</dbReference>
<comment type="pathway">
    <text evidence="1">Lipid metabolism.</text>
</comment>
<evidence type="ECO:0000313" key="6">
    <source>
        <dbReference type="EMBL" id="PPJ23841.1"/>
    </source>
</evidence>
<dbReference type="PANTHER" id="PTHR44307">
    <property type="entry name" value="PHOSPHOETHANOLAMINE METHYLTRANSFERASE"/>
    <property type="match status" value="1"/>
</dbReference>
<dbReference type="RefSeq" id="WP_063016030.1">
    <property type="nucleotide sequence ID" value="NZ_JADLQW010000028.1"/>
</dbReference>
<dbReference type="EMBL" id="PSZD01000022">
    <property type="protein sequence ID" value="PPJ23841.1"/>
    <property type="molecule type" value="Genomic_DNA"/>
</dbReference>
<keyword evidence="3 6" id="KW-0808">Transferase</keyword>
<dbReference type="AlphaFoldDB" id="A0A2S5ZZ92"/>
<dbReference type="GO" id="GO:0032259">
    <property type="term" value="P:methylation"/>
    <property type="evidence" value="ECO:0007669"/>
    <property type="project" value="UniProtKB-KW"/>
</dbReference>
<keyword evidence="7" id="KW-1185">Reference proteome</keyword>
<dbReference type="InterPro" id="IPR029063">
    <property type="entry name" value="SAM-dependent_MTases_sf"/>
</dbReference>
<dbReference type="Gene3D" id="3.40.50.150">
    <property type="entry name" value="Vaccinia Virus protein VP39"/>
    <property type="match status" value="1"/>
</dbReference>
<reference evidence="6 7" key="1">
    <citation type="submission" date="2018-02" db="EMBL/GenBank/DDBJ databases">
        <title>8 Nocardia nova and 1 Nocardia cyriacigeorgica strain used for evolution to TMP-SMX.</title>
        <authorList>
            <person name="Mehta H."/>
            <person name="Weng J."/>
            <person name="Shamoo Y."/>
        </authorList>
    </citation>
    <scope>NUCLEOTIDE SEQUENCE [LARGE SCALE GENOMIC DNA]</scope>
    <source>
        <strain evidence="6 7">BAA2227</strain>
    </source>
</reference>
<dbReference type="SUPFAM" id="SSF53335">
    <property type="entry name" value="S-adenosyl-L-methionine-dependent methyltransferases"/>
    <property type="match status" value="1"/>
</dbReference>
<dbReference type="Pfam" id="PF08241">
    <property type="entry name" value="Methyltransf_11"/>
    <property type="match status" value="1"/>
</dbReference>
<sequence>MTRSQIPAQYATGAARADIERALLAAGKDLGRLRLDDLAMLEDFHTSGRIATGELADLVDISSATEVLDAGTGIGGTARYLADRFGCRVTGVDLVEEYCEIARWLDRLVGLDDRITVRCADVTALPFPDGAFQVVFSQHVQMNIADKNGLYHEMRRVLARGGRLALWDITASGAGEPDYPLPWADGPGFGHLTTPATLRTTIEAAGFAVERWDDRTDEAVAVMRMVRQLPPSPLGLHAFVPDFATRAAHLTDALADGRLRAIRAVARAR</sequence>
<dbReference type="InterPro" id="IPR013216">
    <property type="entry name" value="Methyltransf_11"/>
</dbReference>
<organism evidence="6 7">
    <name type="scientific">Nocardia nova</name>
    <dbReference type="NCBI Taxonomy" id="37330"/>
    <lineage>
        <taxon>Bacteria</taxon>
        <taxon>Bacillati</taxon>
        <taxon>Actinomycetota</taxon>
        <taxon>Actinomycetes</taxon>
        <taxon>Mycobacteriales</taxon>
        <taxon>Nocardiaceae</taxon>
        <taxon>Nocardia</taxon>
    </lineage>
</organism>
<gene>
    <name evidence="6" type="ORF">C5F51_27585</name>
</gene>
<proteinExistence type="predicted"/>